<name>A0A9P7G2N2_9AGAR</name>
<gene>
    <name evidence="1" type="ORF">DXG03_004153</name>
</gene>
<proteinExistence type="predicted"/>
<reference evidence="1" key="1">
    <citation type="submission" date="2020-07" db="EMBL/GenBank/DDBJ databases">
        <authorList>
            <person name="Nieuwenhuis M."/>
            <person name="Van De Peppel L.J.J."/>
        </authorList>
    </citation>
    <scope>NUCLEOTIDE SEQUENCE</scope>
    <source>
        <strain evidence="1">AP01</strain>
        <tissue evidence="1">Mycelium</tissue>
    </source>
</reference>
<sequence length="151" mass="16755">MSDLVSDFNSLARLSHISDKIPNDWVFTVRHVPVEPEADLIMLVNPTTLESHCEGPIDLSKLDSRDVSAVISHCLLKAFVTGMGSGDQQQKIAPWTLKTTDAKLAREVQEVMVVMGVKEDRREIGVADDKVKKLVDGQWEDLLGTIQRSMA</sequence>
<accession>A0A9P7G2N2</accession>
<comment type="caution">
    <text evidence="1">The sequence shown here is derived from an EMBL/GenBank/DDBJ whole genome shotgun (WGS) entry which is preliminary data.</text>
</comment>
<protein>
    <submittedName>
        <fullName evidence="1">Uncharacterized protein</fullName>
    </submittedName>
</protein>
<evidence type="ECO:0000313" key="1">
    <source>
        <dbReference type="EMBL" id="KAG5641811.1"/>
    </source>
</evidence>
<evidence type="ECO:0000313" key="2">
    <source>
        <dbReference type="Proteomes" id="UP000775547"/>
    </source>
</evidence>
<reference evidence="1" key="2">
    <citation type="submission" date="2021-10" db="EMBL/GenBank/DDBJ databases">
        <title>Phylogenomics reveals ancestral predisposition of the termite-cultivated fungus Termitomyces towards a domesticated lifestyle.</title>
        <authorList>
            <person name="Auxier B."/>
            <person name="Grum-Grzhimaylo A."/>
            <person name="Cardenas M.E."/>
            <person name="Lodge J.D."/>
            <person name="Laessoe T."/>
            <person name="Pedersen O."/>
            <person name="Smith M.E."/>
            <person name="Kuyper T.W."/>
            <person name="Franco-Molano E.A."/>
            <person name="Baroni T.J."/>
            <person name="Aanen D.K."/>
        </authorList>
    </citation>
    <scope>NUCLEOTIDE SEQUENCE</scope>
    <source>
        <strain evidence="1">AP01</strain>
        <tissue evidence="1">Mycelium</tissue>
    </source>
</reference>
<dbReference type="EMBL" id="JABCKV010000246">
    <property type="protein sequence ID" value="KAG5641811.1"/>
    <property type="molecule type" value="Genomic_DNA"/>
</dbReference>
<dbReference type="AlphaFoldDB" id="A0A9P7G2N2"/>
<organism evidence="1 2">
    <name type="scientific">Asterophora parasitica</name>
    <dbReference type="NCBI Taxonomy" id="117018"/>
    <lineage>
        <taxon>Eukaryota</taxon>
        <taxon>Fungi</taxon>
        <taxon>Dikarya</taxon>
        <taxon>Basidiomycota</taxon>
        <taxon>Agaricomycotina</taxon>
        <taxon>Agaricomycetes</taxon>
        <taxon>Agaricomycetidae</taxon>
        <taxon>Agaricales</taxon>
        <taxon>Tricholomatineae</taxon>
        <taxon>Lyophyllaceae</taxon>
        <taxon>Asterophora</taxon>
    </lineage>
</organism>
<keyword evidence="2" id="KW-1185">Reference proteome</keyword>
<dbReference type="Proteomes" id="UP000775547">
    <property type="component" value="Unassembled WGS sequence"/>
</dbReference>
<dbReference type="OrthoDB" id="432970at2759"/>